<dbReference type="STRING" id="1131292.BCR24_00290"/>
<dbReference type="Gene3D" id="2.40.30.10">
    <property type="entry name" value="Translation factors"/>
    <property type="match status" value="2"/>
</dbReference>
<evidence type="ECO:0000256" key="9">
    <source>
        <dbReference type="HAMAP-Rule" id="MF_00100"/>
    </source>
</evidence>
<dbReference type="SUPFAM" id="SSF52540">
    <property type="entry name" value="P-loop containing nucleoside triphosphate hydrolases"/>
    <property type="match status" value="1"/>
</dbReference>
<dbReference type="InterPro" id="IPR036925">
    <property type="entry name" value="TIF_IF2_dom3_sf"/>
</dbReference>
<feature type="binding site" evidence="9">
    <location>
        <begin position="480"/>
        <end position="483"/>
    </location>
    <ligand>
        <name>GTP</name>
        <dbReference type="ChEBI" id="CHEBI:37565"/>
    </ligand>
</feature>
<reference evidence="14" key="1">
    <citation type="submission" date="2016-09" db="EMBL/GenBank/DDBJ databases">
        <authorList>
            <person name="Gulvik C.A."/>
        </authorList>
    </citation>
    <scope>NUCLEOTIDE SEQUENCE [LARGE SCALE GENOMIC DNA]</scope>
    <source>
        <strain evidence="14">LMG 26676</strain>
    </source>
</reference>
<dbReference type="Pfam" id="PF22042">
    <property type="entry name" value="EF-G_D2"/>
    <property type="match status" value="1"/>
</dbReference>
<dbReference type="CDD" id="cd03702">
    <property type="entry name" value="IF2_mtIF2_II"/>
    <property type="match status" value="1"/>
</dbReference>
<dbReference type="PANTHER" id="PTHR43381">
    <property type="entry name" value="TRANSLATION INITIATION FACTOR IF-2-RELATED"/>
    <property type="match status" value="1"/>
</dbReference>
<evidence type="ECO:0000256" key="8">
    <source>
        <dbReference type="ARBA" id="ARBA00025162"/>
    </source>
</evidence>
<dbReference type="CDD" id="cd03692">
    <property type="entry name" value="mtIF2_IVc"/>
    <property type="match status" value="1"/>
</dbReference>
<dbReference type="InterPro" id="IPR023115">
    <property type="entry name" value="TIF_IF2_dom3"/>
</dbReference>
<dbReference type="OrthoDB" id="9811804at2"/>
<dbReference type="InterPro" id="IPR005225">
    <property type="entry name" value="Small_GTP-bd"/>
</dbReference>
<evidence type="ECO:0000256" key="7">
    <source>
        <dbReference type="ARBA" id="ARBA00023134"/>
    </source>
</evidence>
<evidence type="ECO:0000313" key="14">
    <source>
        <dbReference type="Proteomes" id="UP000094469"/>
    </source>
</evidence>
<dbReference type="CDD" id="cd01887">
    <property type="entry name" value="IF2_eIF5B"/>
    <property type="match status" value="1"/>
</dbReference>
<evidence type="ECO:0000256" key="6">
    <source>
        <dbReference type="ARBA" id="ARBA00022917"/>
    </source>
</evidence>
<evidence type="ECO:0000256" key="3">
    <source>
        <dbReference type="ARBA" id="ARBA00022490"/>
    </source>
</evidence>
<evidence type="ECO:0000256" key="5">
    <source>
        <dbReference type="ARBA" id="ARBA00022741"/>
    </source>
</evidence>
<dbReference type="Gene3D" id="3.40.50.300">
    <property type="entry name" value="P-loop containing nucleotide triphosphate hydrolases"/>
    <property type="match status" value="1"/>
</dbReference>
<comment type="caution">
    <text evidence="13">The sequence shown here is derived from an EMBL/GenBank/DDBJ whole genome shotgun (WGS) entry which is preliminary data.</text>
</comment>
<gene>
    <name evidence="9" type="primary">infB</name>
    <name evidence="13" type="ORF">BCR24_00290</name>
</gene>
<keyword evidence="3 9" id="KW-0963">Cytoplasm</keyword>
<comment type="subcellular location">
    <subcellularLocation>
        <location evidence="9">Cytoplasm</location>
    </subcellularLocation>
</comment>
<dbReference type="InterPro" id="IPR000178">
    <property type="entry name" value="TF_IF2_bacterial-like"/>
</dbReference>
<keyword evidence="5 9" id="KW-0547">Nucleotide-binding</keyword>
<feature type="region of interest" description="Disordered" evidence="11">
    <location>
        <begin position="32"/>
        <end position="279"/>
    </location>
</feature>
<dbReference type="InterPro" id="IPR015760">
    <property type="entry name" value="TIF_IF2"/>
</dbReference>
<dbReference type="InterPro" id="IPR009000">
    <property type="entry name" value="Transl_B-barrel_sf"/>
</dbReference>
<dbReference type="PANTHER" id="PTHR43381:SF5">
    <property type="entry name" value="TR-TYPE G DOMAIN-CONTAINING PROTEIN"/>
    <property type="match status" value="1"/>
</dbReference>
<name>A0A1E5HFW6_9ENTE</name>
<feature type="binding site" evidence="9">
    <location>
        <begin position="380"/>
        <end position="387"/>
    </location>
    <ligand>
        <name>GTP</name>
        <dbReference type="ChEBI" id="CHEBI:37565"/>
    </ligand>
</feature>
<dbReference type="InterPro" id="IPR044145">
    <property type="entry name" value="IF2_II"/>
</dbReference>
<feature type="compositionally biased region" description="Low complexity" evidence="11">
    <location>
        <begin position="54"/>
        <end position="70"/>
    </location>
</feature>
<evidence type="ECO:0000256" key="4">
    <source>
        <dbReference type="ARBA" id="ARBA00022540"/>
    </source>
</evidence>
<dbReference type="Gene3D" id="3.40.50.10050">
    <property type="entry name" value="Translation initiation factor IF- 2, domain 3"/>
    <property type="match status" value="1"/>
</dbReference>
<dbReference type="RefSeq" id="WP_069638565.1">
    <property type="nucleotide sequence ID" value="NZ_JAFBEZ010000003.1"/>
</dbReference>
<dbReference type="AlphaFoldDB" id="A0A1E5HFW6"/>
<dbReference type="NCBIfam" id="TIGR00487">
    <property type="entry name" value="IF-2"/>
    <property type="match status" value="1"/>
</dbReference>
<dbReference type="GO" id="GO:0003743">
    <property type="term" value="F:translation initiation factor activity"/>
    <property type="evidence" value="ECO:0007669"/>
    <property type="project" value="UniProtKB-UniRule"/>
</dbReference>
<dbReference type="FunFam" id="2.40.30.10:FF:000008">
    <property type="entry name" value="Translation initiation factor IF-2"/>
    <property type="match status" value="1"/>
</dbReference>
<dbReference type="HAMAP" id="MF_00100_B">
    <property type="entry name" value="IF_2_B"/>
    <property type="match status" value="1"/>
</dbReference>
<comment type="similarity">
    <text evidence="1 9 10">Belongs to the TRAFAC class translation factor GTPase superfamily. Classic translation factor GTPase family. IF-2 subfamily.</text>
</comment>
<dbReference type="InterPro" id="IPR027417">
    <property type="entry name" value="P-loop_NTPase"/>
</dbReference>
<dbReference type="Gene3D" id="1.10.10.2480">
    <property type="match status" value="1"/>
</dbReference>
<dbReference type="FunFam" id="3.40.50.10050:FF:000001">
    <property type="entry name" value="Translation initiation factor IF-2"/>
    <property type="match status" value="1"/>
</dbReference>
<dbReference type="NCBIfam" id="TIGR00231">
    <property type="entry name" value="small_GTP"/>
    <property type="match status" value="1"/>
</dbReference>
<accession>A0A1E5HFW6</accession>
<evidence type="ECO:0000259" key="12">
    <source>
        <dbReference type="PROSITE" id="PS51722"/>
    </source>
</evidence>
<dbReference type="InterPro" id="IPR000795">
    <property type="entry name" value="T_Tr_GTP-bd_dom"/>
</dbReference>
<dbReference type="PROSITE" id="PS51722">
    <property type="entry name" value="G_TR_2"/>
    <property type="match status" value="1"/>
</dbReference>
<evidence type="ECO:0000256" key="10">
    <source>
        <dbReference type="RuleBase" id="RU000644"/>
    </source>
</evidence>
<feature type="domain" description="Tr-type G" evidence="12">
    <location>
        <begin position="371"/>
        <end position="540"/>
    </location>
</feature>
<dbReference type="Proteomes" id="UP000094469">
    <property type="component" value="Unassembled WGS sequence"/>
</dbReference>
<keyword evidence="7 9" id="KW-0342">GTP-binding</keyword>
<dbReference type="GO" id="GO:0005829">
    <property type="term" value="C:cytosol"/>
    <property type="evidence" value="ECO:0007669"/>
    <property type="project" value="TreeGrafter"/>
</dbReference>
<proteinExistence type="inferred from homology"/>
<comment type="function">
    <text evidence="8 9 10">One of the essential components for the initiation of protein synthesis. Protects formylmethionyl-tRNA from spontaneous hydrolysis and promotes its binding to the 30S ribosomal subunits. Also involved in the hydrolysis of GTP during the formation of the 70S ribosomal complex.</text>
</comment>
<dbReference type="SUPFAM" id="SSF52156">
    <property type="entry name" value="Initiation factor IF2/eIF5b, domain 3"/>
    <property type="match status" value="1"/>
</dbReference>
<organism evidence="13 14">
    <name type="scientific">Enterococcus ureilyticus</name>
    <dbReference type="NCBI Taxonomy" id="1131292"/>
    <lineage>
        <taxon>Bacteria</taxon>
        <taxon>Bacillati</taxon>
        <taxon>Bacillota</taxon>
        <taxon>Bacilli</taxon>
        <taxon>Lactobacillales</taxon>
        <taxon>Enterococcaceae</taxon>
        <taxon>Enterococcus</taxon>
    </lineage>
</organism>
<dbReference type="GO" id="GO:0005525">
    <property type="term" value="F:GTP binding"/>
    <property type="evidence" value="ECO:0007669"/>
    <property type="project" value="UniProtKB-KW"/>
</dbReference>
<protein>
    <recommendedName>
        <fullName evidence="2 9">Translation initiation factor IF-2</fullName>
    </recommendedName>
</protein>
<dbReference type="EMBL" id="MIKC01000001">
    <property type="protein sequence ID" value="OEG23831.1"/>
    <property type="molecule type" value="Genomic_DNA"/>
</dbReference>
<evidence type="ECO:0000256" key="11">
    <source>
        <dbReference type="SAM" id="MobiDB-lite"/>
    </source>
</evidence>
<keyword evidence="14" id="KW-1185">Reference proteome</keyword>
<evidence type="ECO:0000256" key="1">
    <source>
        <dbReference type="ARBA" id="ARBA00007733"/>
    </source>
</evidence>
<dbReference type="SUPFAM" id="SSF50447">
    <property type="entry name" value="Translation proteins"/>
    <property type="match status" value="2"/>
</dbReference>
<dbReference type="InterPro" id="IPR053905">
    <property type="entry name" value="EF-G-like_DII"/>
</dbReference>
<dbReference type="PROSITE" id="PS01176">
    <property type="entry name" value="IF2"/>
    <property type="match status" value="1"/>
</dbReference>
<dbReference type="GO" id="GO:0003924">
    <property type="term" value="F:GTPase activity"/>
    <property type="evidence" value="ECO:0007669"/>
    <property type="project" value="UniProtKB-UniRule"/>
</dbReference>
<dbReference type="Pfam" id="PF04760">
    <property type="entry name" value="IF2_N"/>
    <property type="match status" value="2"/>
</dbReference>
<feature type="region of interest" description="G-domain" evidence="9">
    <location>
        <begin position="374"/>
        <end position="522"/>
    </location>
</feature>
<feature type="binding site" evidence="9">
    <location>
        <begin position="426"/>
        <end position="430"/>
    </location>
    <ligand>
        <name>GTP</name>
        <dbReference type="ChEBI" id="CHEBI:37565"/>
    </ligand>
</feature>
<dbReference type="Pfam" id="PF00009">
    <property type="entry name" value="GTP_EFTU"/>
    <property type="match status" value="1"/>
</dbReference>
<evidence type="ECO:0000256" key="2">
    <source>
        <dbReference type="ARBA" id="ARBA00020675"/>
    </source>
</evidence>
<keyword evidence="4 9" id="KW-0396">Initiation factor</keyword>
<sequence length="869" mass="95617">MGKKRIYELAKEINQSSKDVVEKAHALGMDVKNHMGAISSEDESKLRNSFGGNKPAPTQQKTAAKPQAAQSGQGQTKPANPKPANQNGNRPNQTQQRPQHQNGQQNRSQQNNQNRPAQQGQQNNQNRNNQNRNMQGSSQNMTQNRSNQGQQNRPQQNNQNRPAQTGQQNNQNRNNNQNRPAQSNTQNTNQNRPNQSTTQNRPAQTGQQNRPQQGQGNTNAQGNQNRNNTNSGNRNNSFGGGGGGQNRNRNGYNNQNRNRFNKKGKKGKYQESTKPAVPARKFRELPDVLEYTEGMNVADIAKKIHREPAEIIKKLFMMGVMVNQNQSLDKETIELLAVDYGMEPQEKVQVDVADIDKFFEPEALVEENLVTRPPVVTIMGHVDHGKTTLLDTLRNSRVTSGEAGGITQHIGAYQIDIDGKPITFLDTPGHAAFTSMRARGAGITDITILVVAADDGVMPQTVEAINHAKAAEVPIIVAVNKVDKPGANPDHVKQELSEHGLIPEEWGGDTIFVNISAKFNQNIDELLENILLIAEVEDLKADPTQRAIGTVIEARLDKGKGPVATLLVQQGSLRVGDPIVVGNTFGRVRVMTNDIGRRDKAVGPATPVEITGLNDVPQAGDRFVVFEDEKTARQAGEERGKRAQLEQRSSNNRVTLDNLFESLKEGELKDVNVIIKADVQGTAEALAASLQKIEVAGVRVKIVHSAVGAINESDVTLAAASNAIIIGFNVRPTPQAKQQSDQEEVDIRLHRIIYKAIEEIETAMKGMLDPEFEEKITGQMTVRELYKVSKVGTIAGCYVTEGSIRRDSGVRVIRDGIVIFEGKLSSLKRFKDDAKEVKLGFECGAMVENFNDLKVDDVIEGFVMEEIKQ</sequence>
<dbReference type="Pfam" id="PF11987">
    <property type="entry name" value="IF-2"/>
    <property type="match status" value="1"/>
</dbReference>
<feature type="compositionally biased region" description="Low complexity" evidence="11">
    <location>
        <begin position="246"/>
        <end position="258"/>
    </location>
</feature>
<keyword evidence="6 9" id="KW-0648">Protein biosynthesis</keyword>
<feature type="compositionally biased region" description="Low complexity" evidence="11">
    <location>
        <begin position="85"/>
        <end position="237"/>
    </location>
</feature>
<dbReference type="InterPro" id="IPR006847">
    <property type="entry name" value="IF2_N"/>
</dbReference>
<dbReference type="FunFam" id="2.40.30.10:FF:000007">
    <property type="entry name" value="Translation initiation factor IF-2"/>
    <property type="match status" value="1"/>
</dbReference>
<evidence type="ECO:0000313" key="13">
    <source>
        <dbReference type="EMBL" id="OEG23831.1"/>
    </source>
</evidence>
<dbReference type="FunFam" id="3.40.50.300:FF:000019">
    <property type="entry name" value="Translation initiation factor IF-2"/>
    <property type="match status" value="1"/>
</dbReference>